<dbReference type="PANTHER" id="PTHR33221">
    <property type="entry name" value="WINGED HELIX-TURN-HELIX TRANSCRIPTIONAL REGULATOR, RRF2 FAMILY"/>
    <property type="match status" value="1"/>
</dbReference>
<comment type="caution">
    <text evidence="1">The sequence shown here is derived from an EMBL/GenBank/DDBJ whole genome shotgun (WGS) entry which is preliminary data.</text>
</comment>
<proteinExistence type="predicted"/>
<evidence type="ECO:0008006" key="2">
    <source>
        <dbReference type="Google" id="ProtNLM"/>
    </source>
</evidence>
<dbReference type="InterPro" id="IPR030489">
    <property type="entry name" value="TR_Rrf2-type_CS"/>
</dbReference>
<sequence>MNGDFAAALYILLLLGYIKEPRTSVQLSESTYMNPARIRKLCSMLKSAGYIGAKEGRGGGIYLTCNIKKITLCDVCRSVCGEPFGGISASENVSSGMEDVLETLSAELNKACAGVLGHITVYDMEKTLAKKQKSELFSQNIKKHTDRT</sequence>
<reference evidence="1" key="1">
    <citation type="submission" date="2019-08" db="EMBL/GenBank/DDBJ databases">
        <authorList>
            <person name="Kucharzyk K."/>
            <person name="Murdoch R.W."/>
            <person name="Higgins S."/>
            <person name="Loffler F."/>
        </authorList>
    </citation>
    <scope>NUCLEOTIDE SEQUENCE</scope>
</reference>
<evidence type="ECO:0000313" key="1">
    <source>
        <dbReference type="EMBL" id="MPN52114.1"/>
    </source>
</evidence>
<dbReference type="InterPro" id="IPR036388">
    <property type="entry name" value="WH-like_DNA-bd_sf"/>
</dbReference>
<dbReference type="GO" id="GO:0003700">
    <property type="term" value="F:DNA-binding transcription factor activity"/>
    <property type="evidence" value="ECO:0007669"/>
    <property type="project" value="TreeGrafter"/>
</dbReference>
<protein>
    <recommendedName>
        <fullName evidence="2">HTH-type transcriptional regulator CymR</fullName>
    </recommendedName>
</protein>
<dbReference type="PROSITE" id="PS51197">
    <property type="entry name" value="HTH_RRF2_2"/>
    <property type="match status" value="1"/>
</dbReference>
<gene>
    <name evidence="1" type="ORF">SDC9_199768</name>
</gene>
<dbReference type="Gene3D" id="1.10.10.10">
    <property type="entry name" value="Winged helix-like DNA-binding domain superfamily/Winged helix DNA-binding domain"/>
    <property type="match status" value="1"/>
</dbReference>
<dbReference type="GO" id="GO:0005829">
    <property type="term" value="C:cytosol"/>
    <property type="evidence" value="ECO:0007669"/>
    <property type="project" value="TreeGrafter"/>
</dbReference>
<accession>A0A645IUP4</accession>
<name>A0A645IUP4_9ZZZZ</name>
<dbReference type="AlphaFoldDB" id="A0A645IUP4"/>
<dbReference type="Pfam" id="PF02082">
    <property type="entry name" value="Rrf2"/>
    <property type="match status" value="1"/>
</dbReference>
<dbReference type="InterPro" id="IPR036390">
    <property type="entry name" value="WH_DNA-bd_sf"/>
</dbReference>
<organism evidence="1">
    <name type="scientific">bioreactor metagenome</name>
    <dbReference type="NCBI Taxonomy" id="1076179"/>
    <lineage>
        <taxon>unclassified sequences</taxon>
        <taxon>metagenomes</taxon>
        <taxon>ecological metagenomes</taxon>
    </lineage>
</organism>
<dbReference type="SUPFAM" id="SSF46785">
    <property type="entry name" value="Winged helix' DNA-binding domain"/>
    <property type="match status" value="1"/>
</dbReference>
<dbReference type="InterPro" id="IPR000944">
    <property type="entry name" value="Tscrpt_reg_Rrf2"/>
</dbReference>
<dbReference type="EMBL" id="VSSQ01117898">
    <property type="protein sequence ID" value="MPN52114.1"/>
    <property type="molecule type" value="Genomic_DNA"/>
</dbReference>
<dbReference type="PROSITE" id="PS01332">
    <property type="entry name" value="HTH_RRF2_1"/>
    <property type="match status" value="1"/>
</dbReference>
<dbReference type="PANTHER" id="PTHR33221:SF15">
    <property type="entry name" value="HTH-TYPE TRANSCRIPTIONAL REGULATOR YWGB-RELATED"/>
    <property type="match status" value="1"/>
</dbReference>